<dbReference type="EMBL" id="BAAAQQ010000002">
    <property type="protein sequence ID" value="GAA2117866.1"/>
    <property type="molecule type" value="Genomic_DNA"/>
</dbReference>
<gene>
    <name evidence="2" type="ORF">GCM10009843_09260</name>
</gene>
<reference evidence="3" key="1">
    <citation type="journal article" date="2019" name="Int. J. Syst. Evol. Microbiol.">
        <title>The Global Catalogue of Microorganisms (GCM) 10K type strain sequencing project: providing services to taxonomists for standard genome sequencing and annotation.</title>
        <authorList>
            <consortium name="The Broad Institute Genomics Platform"/>
            <consortium name="The Broad Institute Genome Sequencing Center for Infectious Disease"/>
            <person name="Wu L."/>
            <person name="Ma J."/>
        </authorList>
    </citation>
    <scope>NUCLEOTIDE SEQUENCE [LARGE SCALE GENOMIC DNA]</scope>
    <source>
        <strain evidence="3">JCM 16021</strain>
    </source>
</reference>
<dbReference type="Pfam" id="PF04306">
    <property type="entry name" value="DUF456"/>
    <property type="match status" value="1"/>
</dbReference>
<proteinExistence type="predicted"/>
<comment type="caution">
    <text evidence="2">The sequence shown here is derived from an EMBL/GenBank/DDBJ whole genome shotgun (WGS) entry which is preliminary data.</text>
</comment>
<keyword evidence="1" id="KW-1133">Transmembrane helix</keyword>
<feature type="transmembrane region" description="Helical" evidence="1">
    <location>
        <begin position="46"/>
        <end position="67"/>
    </location>
</feature>
<evidence type="ECO:0000313" key="2">
    <source>
        <dbReference type="EMBL" id="GAA2117866.1"/>
    </source>
</evidence>
<organism evidence="2 3">
    <name type="scientific">Nocardioides bigeumensis</name>
    <dbReference type="NCBI Taxonomy" id="433657"/>
    <lineage>
        <taxon>Bacteria</taxon>
        <taxon>Bacillati</taxon>
        <taxon>Actinomycetota</taxon>
        <taxon>Actinomycetes</taxon>
        <taxon>Propionibacteriales</taxon>
        <taxon>Nocardioidaceae</taxon>
        <taxon>Nocardioides</taxon>
    </lineage>
</organism>
<feature type="transmembrane region" description="Helical" evidence="1">
    <location>
        <begin position="87"/>
        <end position="111"/>
    </location>
</feature>
<dbReference type="RefSeq" id="WP_344302465.1">
    <property type="nucleotide sequence ID" value="NZ_BAAAQQ010000002.1"/>
</dbReference>
<sequence length="157" mass="15988">MTLVELFVALAIVVGLIGILVPVLPGTILIMGAILIWAIDTTGATAWAVFAVATTVLAAGTLVKYLVPGRQLKATVPTSTLLVGGVLAVVGFFVIPVVGIFVGFPLGVYAAERQRVGAEQAWPSTKAALRALGVSILIELAAGAVATAVWLTGVVLT</sequence>
<protein>
    <submittedName>
        <fullName evidence="2">DUF456 domain-containing protein</fullName>
    </submittedName>
</protein>
<feature type="transmembrane region" description="Helical" evidence="1">
    <location>
        <begin position="132"/>
        <end position="156"/>
    </location>
</feature>
<keyword evidence="1" id="KW-0812">Transmembrane</keyword>
<evidence type="ECO:0000256" key="1">
    <source>
        <dbReference type="SAM" id="Phobius"/>
    </source>
</evidence>
<feature type="transmembrane region" description="Helical" evidence="1">
    <location>
        <begin position="6"/>
        <end position="39"/>
    </location>
</feature>
<keyword evidence="3" id="KW-1185">Reference proteome</keyword>
<accession>A0ABP5JN80</accession>
<keyword evidence="1" id="KW-0472">Membrane</keyword>
<dbReference type="InterPro" id="IPR007403">
    <property type="entry name" value="DUF456"/>
</dbReference>
<dbReference type="Proteomes" id="UP001500575">
    <property type="component" value="Unassembled WGS sequence"/>
</dbReference>
<name>A0ABP5JN80_9ACTN</name>
<evidence type="ECO:0000313" key="3">
    <source>
        <dbReference type="Proteomes" id="UP001500575"/>
    </source>
</evidence>